<gene>
    <name evidence="2" type="ORF">HPP92_010859</name>
</gene>
<feature type="compositionally biased region" description="Basic residues" evidence="1">
    <location>
        <begin position="57"/>
        <end position="68"/>
    </location>
</feature>
<dbReference type="AlphaFoldDB" id="A0A835R7B9"/>
<organism evidence="2 3">
    <name type="scientific">Vanilla planifolia</name>
    <name type="common">Vanilla</name>
    <dbReference type="NCBI Taxonomy" id="51239"/>
    <lineage>
        <taxon>Eukaryota</taxon>
        <taxon>Viridiplantae</taxon>
        <taxon>Streptophyta</taxon>
        <taxon>Embryophyta</taxon>
        <taxon>Tracheophyta</taxon>
        <taxon>Spermatophyta</taxon>
        <taxon>Magnoliopsida</taxon>
        <taxon>Liliopsida</taxon>
        <taxon>Asparagales</taxon>
        <taxon>Orchidaceae</taxon>
        <taxon>Vanilloideae</taxon>
        <taxon>Vanilleae</taxon>
        <taxon>Vanilla</taxon>
    </lineage>
</organism>
<dbReference type="PANTHER" id="PTHR35131">
    <property type="entry name" value="EXPRESSED PROTEIN"/>
    <property type="match status" value="1"/>
</dbReference>
<reference evidence="2 3" key="1">
    <citation type="journal article" date="2020" name="Nat. Food">
        <title>A phased Vanilla planifolia genome enables genetic improvement of flavour and production.</title>
        <authorList>
            <person name="Hasing T."/>
            <person name="Tang H."/>
            <person name="Brym M."/>
            <person name="Khazi F."/>
            <person name="Huang T."/>
            <person name="Chambers A.H."/>
        </authorList>
    </citation>
    <scope>NUCLEOTIDE SEQUENCE [LARGE SCALE GENOMIC DNA]</scope>
    <source>
        <tissue evidence="2">Leaf</tissue>
    </source>
</reference>
<evidence type="ECO:0000313" key="2">
    <source>
        <dbReference type="EMBL" id="KAG0482775.1"/>
    </source>
</evidence>
<evidence type="ECO:0000313" key="3">
    <source>
        <dbReference type="Proteomes" id="UP000639772"/>
    </source>
</evidence>
<dbReference type="PANTHER" id="PTHR35131:SF1">
    <property type="entry name" value="EXPRESSED PROTEIN"/>
    <property type="match status" value="1"/>
</dbReference>
<proteinExistence type="predicted"/>
<evidence type="ECO:0000256" key="1">
    <source>
        <dbReference type="SAM" id="MobiDB-lite"/>
    </source>
</evidence>
<protein>
    <submittedName>
        <fullName evidence="2">Uncharacterized protein</fullName>
    </submittedName>
</protein>
<dbReference type="EMBL" id="JADCNM010000005">
    <property type="protein sequence ID" value="KAG0482775.1"/>
    <property type="molecule type" value="Genomic_DNA"/>
</dbReference>
<dbReference type="Proteomes" id="UP000639772">
    <property type="component" value="Unassembled WGS sequence"/>
</dbReference>
<accession>A0A835R7B9</accession>
<name>A0A835R7B9_VANPL</name>
<comment type="caution">
    <text evidence="2">The sequence shown here is derived from an EMBL/GenBank/DDBJ whole genome shotgun (WGS) entry which is preliminary data.</text>
</comment>
<sequence>MASPPEIGALGSLVSQEIEYFRKVDLGDWKIFQRMRALVADMGSSSSDSRVESEARKKTKNTRKKKVGGGKYLPALCSAADISESAFRTQSCRKPRRKYAKAKLLLSCGSRVVIGEGQLFS</sequence>
<feature type="region of interest" description="Disordered" evidence="1">
    <location>
        <begin position="41"/>
        <end position="69"/>
    </location>
</feature>
<dbReference type="OrthoDB" id="783264at2759"/>